<keyword evidence="1" id="KW-0805">Transcription regulation</keyword>
<dbReference type="Proteomes" id="UP000605676">
    <property type="component" value="Unassembled WGS sequence"/>
</dbReference>
<dbReference type="SMART" id="SM00419">
    <property type="entry name" value="HTH_CRP"/>
    <property type="match status" value="1"/>
</dbReference>
<dbReference type="Pfam" id="PF00027">
    <property type="entry name" value="cNMP_binding"/>
    <property type="match status" value="1"/>
</dbReference>
<dbReference type="Pfam" id="PF13545">
    <property type="entry name" value="HTH_Crp_2"/>
    <property type="match status" value="1"/>
</dbReference>
<dbReference type="InterPro" id="IPR018488">
    <property type="entry name" value="cNMP-bd_CS"/>
</dbReference>
<dbReference type="Gene3D" id="1.10.10.10">
    <property type="entry name" value="Winged helix-like DNA-binding domain superfamily/Winged helix DNA-binding domain"/>
    <property type="match status" value="1"/>
</dbReference>
<dbReference type="InterPro" id="IPR000595">
    <property type="entry name" value="cNMP-bd_dom"/>
</dbReference>
<protein>
    <submittedName>
        <fullName evidence="6">Crp/Fnr family transcriptional regulator</fullName>
    </submittedName>
</protein>
<dbReference type="EMBL" id="JAENRR010000002">
    <property type="protein sequence ID" value="MBK3516056.1"/>
    <property type="molecule type" value="Genomic_DNA"/>
</dbReference>
<organism evidence="6 7">
    <name type="scientific">Carboxylicivirga marina</name>
    <dbReference type="NCBI Taxonomy" id="2800988"/>
    <lineage>
        <taxon>Bacteria</taxon>
        <taxon>Pseudomonadati</taxon>
        <taxon>Bacteroidota</taxon>
        <taxon>Bacteroidia</taxon>
        <taxon>Marinilabiliales</taxon>
        <taxon>Marinilabiliaceae</taxon>
        <taxon>Carboxylicivirga</taxon>
    </lineage>
</organism>
<dbReference type="SUPFAM" id="SSF46785">
    <property type="entry name" value="Winged helix' DNA-binding domain"/>
    <property type="match status" value="1"/>
</dbReference>
<accession>A0ABS1HEK3</accession>
<dbReference type="SUPFAM" id="SSF51206">
    <property type="entry name" value="cAMP-binding domain-like"/>
    <property type="match status" value="1"/>
</dbReference>
<feature type="domain" description="HTH crp-type" evidence="5">
    <location>
        <begin position="144"/>
        <end position="213"/>
    </location>
</feature>
<dbReference type="PANTHER" id="PTHR24567">
    <property type="entry name" value="CRP FAMILY TRANSCRIPTIONAL REGULATORY PROTEIN"/>
    <property type="match status" value="1"/>
</dbReference>
<evidence type="ECO:0000256" key="1">
    <source>
        <dbReference type="ARBA" id="ARBA00023015"/>
    </source>
</evidence>
<keyword evidence="3" id="KW-0804">Transcription</keyword>
<dbReference type="InterPro" id="IPR014710">
    <property type="entry name" value="RmlC-like_jellyroll"/>
</dbReference>
<evidence type="ECO:0000259" key="4">
    <source>
        <dbReference type="PROSITE" id="PS50042"/>
    </source>
</evidence>
<reference evidence="6 7" key="1">
    <citation type="submission" date="2021-01" db="EMBL/GenBank/DDBJ databases">
        <title>Carboxyliciviraga sp.nov., isolated from coastal sediments.</title>
        <authorList>
            <person name="Lu D."/>
            <person name="Zhang T."/>
        </authorList>
    </citation>
    <scope>NUCLEOTIDE SEQUENCE [LARGE SCALE GENOMIC DNA]</scope>
    <source>
        <strain evidence="6 7">N1Y132</strain>
    </source>
</reference>
<proteinExistence type="predicted"/>
<dbReference type="PROSITE" id="PS51063">
    <property type="entry name" value="HTH_CRP_2"/>
    <property type="match status" value="1"/>
</dbReference>
<dbReference type="PANTHER" id="PTHR24567:SF26">
    <property type="entry name" value="REGULATORY PROTEIN YEIL"/>
    <property type="match status" value="1"/>
</dbReference>
<dbReference type="RefSeq" id="WP_200463286.1">
    <property type="nucleotide sequence ID" value="NZ_JAENRR010000002.1"/>
</dbReference>
<dbReference type="CDD" id="cd00038">
    <property type="entry name" value="CAP_ED"/>
    <property type="match status" value="1"/>
</dbReference>
<dbReference type="InterPro" id="IPR018490">
    <property type="entry name" value="cNMP-bd_dom_sf"/>
</dbReference>
<keyword evidence="7" id="KW-1185">Reference proteome</keyword>
<dbReference type="PROSITE" id="PS50042">
    <property type="entry name" value="CNMP_BINDING_3"/>
    <property type="match status" value="1"/>
</dbReference>
<evidence type="ECO:0000313" key="6">
    <source>
        <dbReference type="EMBL" id="MBK3516056.1"/>
    </source>
</evidence>
<evidence type="ECO:0000256" key="2">
    <source>
        <dbReference type="ARBA" id="ARBA00023125"/>
    </source>
</evidence>
<evidence type="ECO:0000313" key="7">
    <source>
        <dbReference type="Proteomes" id="UP000605676"/>
    </source>
</evidence>
<dbReference type="InterPro" id="IPR036388">
    <property type="entry name" value="WH-like_DNA-bd_sf"/>
</dbReference>
<gene>
    <name evidence="6" type="ORF">JIV24_01805</name>
</gene>
<feature type="domain" description="Cyclic nucleotide-binding" evidence="4">
    <location>
        <begin position="10"/>
        <end position="130"/>
    </location>
</feature>
<evidence type="ECO:0000256" key="3">
    <source>
        <dbReference type="ARBA" id="ARBA00023163"/>
    </source>
</evidence>
<dbReference type="PROSITE" id="PS00888">
    <property type="entry name" value="CNMP_BINDING_1"/>
    <property type="match status" value="1"/>
</dbReference>
<keyword evidence="2" id="KW-0238">DNA-binding</keyword>
<dbReference type="SMART" id="SM00100">
    <property type="entry name" value="cNMP"/>
    <property type="match status" value="1"/>
</dbReference>
<sequence length="222" mass="26050">MEDFFTSYECFKNLSEEDIKLFNDQKTQVTYYKGETIIKQGAFADYVIFVNNGLARKFNQKGLQKQINLRLIKKGDFLAYFTIFGETIYPYSVVAMKETTVCMIDKDTFKSLLVKNPLFALEMTSRNYKREHRYLDIIYDLTYKQMRGKLASTLLYLSSDQFKDENVFDYLTRQEIADFASITIESAIKFIKEFEKEGMLSIENKKIIIKNTDALKEVNRIG</sequence>
<dbReference type="InterPro" id="IPR050397">
    <property type="entry name" value="Env_Response_Regulators"/>
</dbReference>
<dbReference type="InterPro" id="IPR012318">
    <property type="entry name" value="HTH_CRP"/>
</dbReference>
<evidence type="ECO:0000259" key="5">
    <source>
        <dbReference type="PROSITE" id="PS51063"/>
    </source>
</evidence>
<dbReference type="InterPro" id="IPR036390">
    <property type="entry name" value="WH_DNA-bd_sf"/>
</dbReference>
<comment type="caution">
    <text evidence="6">The sequence shown here is derived from an EMBL/GenBank/DDBJ whole genome shotgun (WGS) entry which is preliminary data.</text>
</comment>
<dbReference type="Gene3D" id="2.60.120.10">
    <property type="entry name" value="Jelly Rolls"/>
    <property type="match status" value="1"/>
</dbReference>
<name>A0ABS1HEK3_9BACT</name>